<evidence type="ECO:0000256" key="7">
    <source>
        <dbReference type="ARBA" id="ARBA00022679"/>
    </source>
</evidence>
<evidence type="ECO:0000256" key="5">
    <source>
        <dbReference type="ARBA" id="ARBA00013882"/>
    </source>
</evidence>
<evidence type="ECO:0000256" key="8">
    <source>
        <dbReference type="ARBA" id="ARBA00022741"/>
    </source>
</evidence>
<keyword evidence="8" id="KW-0547">Nucleotide-binding</keyword>
<dbReference type="InterPro" id="IPR040999">
    <property type="entry name" value="Mak_N_cap"/>
</dbReference>
<proteinExistence type="inferred from homology"/>
<keyword evidence="10" id="KW-0320">Glycogen biosynthesis</keyword>
<dbReference type="Gene3D" id="3.90.1200.10">
    <property type="match status" value="1"/>
</dbReference>
<evidence type="ECO:0000256" key="4">
    <source>
        <dbReference type="ARBA" id="ARBA00011962"/>
    </source>
</evidence>
<dbReference type="EC" id="2.7.1.175" evidence="4"/>
<sequence length="459" mass="50861">MTDLSFLDDQVLNDWIVAQRWFASKTREVASIEIVDRVTLREESPVLVLCLVEARFPTGTHETYQVPLGLRPVSEGWSERVIVEADGWTVYDALADPAAGRELLHRMRSNSEFQVGQDEFIFRWAPNAAAGLGGTVDVRPVGVEQSNSSIVFGDQLIMKAFRKVEPGVNPELELLRFLSAHGFPHIASLAGWYEVEGRLIDATLGILQEFLLGFRDGWELALDELATDPDALLDKLEALGVVIGELHAALGSDNSDPAFSPDEPSMEALSILTADVDEQIERVFLDLPETEATAPIRGRGQDVREKLSTLSHVNAGGKVIRTHGDLHLGQTMLGERGWVVLDFEGEPARPLPERRLKRSPLRDVAGMLRSFSYVTAGARILRGVETPEGWEQAARERFLTGYHQAVDSSLLPPGQQATDQLLAVFELEKAVYELRYELNNRPDWVAIPVAGIVRLLDSE</sequence>
<evidence type="ECO:0000256" key="12">
    <source>
        <dbReference type="ARBA" id="ARBA00049067"/>
    </source>
</evidence>
<gene>
    <name evidence="15" type="ORF">OM076_38320</name>
</gene>
<dbReference type="AlphaFoldDB" id="A0A9X3S4T6"/>
<dbReference type="GO" id="GO:0016740">
    <property type="term" value="F:transferase activity"/>
    <property type="evidence" value="ECO:0007669"/>
    <property type="project" value="UniProtKB-KW"/>
</dbReference>
<dbReference type="SUPFAM" id="SSF56112">
    <property type="entry name" value="Protein kinase-like (PK-like)"/>
    <property type="match status" value="1"/>
</dbReference>
<dbReference type="EMBL" id="JAPDOD010000060">
    <property type="protein sequence ID" value="MDA0166184.1"/>
    <property type="molecule type" value="Genomic_DNA"/>
</dbReference>
<keyword evidence="7" id="KW-0808">Transferase</keyword>
<evidence type="ECO:0000313" key="16">
    <source>
        <dbReference type="Proteomes" id="UP001149140"/>
    </source>
</evidence>
<evidence type="ECO:0000259" key="13">
    <source>
        <dbReference type="Pfam" id="PF01636"/>
    </source>
</evidence>
<evidence type="ECO:0000256" key="10">
    <source>
        <dbReference type="ARBA" id="ARBA00023056"/>
    </source>
</evidence>
<keyword evidence="16" id="KW-1185">Reference proteome</keyword>
<reference evidence="15" key="1">
    <citation type="submission" date="2022-10" db="EMBL/GenBank/DDBJ databases">
        <title>The WGS of Solirubrobacter ginsenosidimutans DSM 21036.</title>
        <authorList>
            <person name="Jiang Z."/>
        </authorList>
    </citation>
    <scope>NUCLEOTIDE SEQUENCE</scope>
    <source>
        <strain evidence="15">DSM 21036</strain>
    </source>
</reference>
<dbReference type="Pfam" id="PF18085">
    <property type="entry name" value="Mak_N_cap"/>
    <property type="match status" value="1"/>
</dbReference>
<dbReference type="InterPro" id="IPR011009">
    <property type="entry name" value="Kinase-like_dom_sf"/>
</dbReference>
<keyword evidence="6" id="KW-0321">Glycogen metabolism</keyword>
<feature type="domain" description="Aminoglycoside phosphotransferase" evidence="13">
    <location>
        <begin position="138"/>
        <end position="344"/>
    </location>
</feature>
<organism evidence="15 16">
    <name type="scientific">Solirubrobacter ginsenosidimutans</name>
    <dbReference type="NCBI Taxonomy" id="490573"/>
    <lineage>
        <taxon>Bacteria</taxon>
        <taxon>Bacillati</taxon>
        <taxon>Actinomycetota</taxon>
        <taxon>Thermoleophilia</taxon>
        <taxon>Solirubrobacterales</taxon>
        <taxon>Solirubrobacteraceae</taxon>
        <taxon>Solirubrobacter</taxon>
    </lineage>
</organism>
<comment type="catalytic activity">
    <reaction evidence="12">
        <text>D-maltose + ATP = alpha-maltose 1-phosphate + ADP + H(+)</text>
        <dbReference type="Rhea" id="RHEA:31915"/>
        <dbReference type="ChEBI" id="CHEBI:15378"/>
        <dbReference type="ChEBI" id="CHEBI:17306"/>
        <dbReference type="ChEBI" id="CHEBI:30616"/>
        <dbReference type="ChEBI" id="CHEBI:63576"/>
        <dbReference type="ChEBI" id="CHEBI:456216"/>
        <dbReference type="EC" id="2.7.1.175"/>
    </reaction>
</comment>
<evidence type="ECO:0000256" key="9">
    <source>
        <dbReference type="ARBA" id="ARBA00022840"/>
    </source>
</evidence>
<name>A0A9X3S4T6_9ACTN</name>
<evidence type="ECO:0000256" key="11">
    <source>
        <dbReference type="ARBA" id="ARBA00031251"/>
    </source>
</evidence>
<evidence type="ECO:0000259" key="14">
    <source>
        <dbReference type="Pfam" id="PF18085"/>
    </source>
</evidence>
<comment type="subunit">
    <text evidence="3">Monomer.</text>
</comment>
<keyword evidence="9" id="KW-0067">ATP-binding</keyword>
<dbReference type="Proteomes" id="UP001149140">
    <property type="component" value="Unassembled WGS sequence"/>
</dbReference>
<evidence type="ECO:0000313" key="15">
    <source>
        <dbReference type="EMBL" id="MDA0166184.1"/>
    </source>
</evidence>
<protein>
    <recommendedName>
        <fullName evidence="5">Maltokinase</fullName>
        <ecNumber evidence="4">2.7.1.175</ecNumber>
    </recommendedName>
    <alternativeName>
        <fullName evidence="11">Maltose-1-phosphate synthase</fullName>
    </alternativeName>
</protein>
<comment type="caution">
    <text evidence="15">The sequence shown here is derived from an EMBL/GenBank/DDBJ whole genome shotgun (WGS) entry which is preliminary data.</text>
</comment>
<dbReference type="GO" id="GO:0005524">
    <property type="term" value="F:ATP binding"/>
    <property type="evidence" value="ECO:0007669"/>
    <property type="project" value="UniProtKB-KW"/>
</dbReference>
<dbReference type="InterPro" id="IPR002575">
    <property type="entry name" value="Aminoglycoside_PTrfase"/>
</dbReference>
<feature type="domain" description="Maltokinase N-terminal cap" evidence="14">
    <location>
        <begin position="15"/>
        <end position="96"/>
    </location>
</feature>
<evidence type="ECO:0000256" key="3">
    <source>
        <dbReference type="ARBA" id="ARBA00011245"/>
    </source>
</evidence>
<dbReference type="RefSeq" id="WP_270045442.1">
    <property type="nucleotide sequence ID" value="NZ_JAPDOD010000060.1"/>
</dbReference>
<dbReference type="GO" id="GO:0005978">
    <property type="term" value="P:glycogen biosynthetic process"/>
    <property type="evidence" value="ECO:0007669"/>
    <property type="project" value="UniProtKB-KW"/>
</dbReference>
<comment type="similarity">
    <text evidence="2">Belongs to the aminoglycoside phosphotransferase family.</text>
</comment>
<accession>A0A9X3S4T6</accession>
<evidence type="ECO:0000256" key="6">
    <source>
        <dbReference type="ARBA" id="ARBA00022600"/>
    </source>
</evidence>
<dbReference type="Pfam" id="PF01636">
    <property type="entry name" value="APH"/>
    <property type="match status" value="1"/>
</dbReference>
<keyword evidence="6" id="KW-0119">Carbohydrate metabolism</keyword>
<evidence type="ECO:0000256" key="1">
    <source>
        <dbReference type="ARBA" id="ARBA00004964"/>
    </source>
</evidence>
<evidence type="ECO:0000256" key="2">
    <source>
        <dbReference type="ARBA" id="ARBA00006219"/>
    </source>
</evidence>
<comment type="pathway">
    <text evidence="1">Glycan biosynthesis; glycogen biosynthesis.</text>
</comment>